<reference evidence="8 9" key="1">
    <citation type="journal article" date="2016" name="Nat. Commun.">
        <title>Thousands of microbial genomes shed light on interconnected biogeochemical processes in an aquifer system.</title>
        <authorList>
            <person name="Anantharaman K."/>
            <person name="Brown C.T."/>
            <person name="Hug L.A."/>
            <person name="Sharon I."/>
            <person name="Castelle C.J."/>
            <person name="Probst A.J."/>
            <person name="Thomas B.C."/>
            <person name="Singh A."/>
            <person name="Wilkins M.J."/>
            <person name="Karaoz U."/>
            <person name="Brodie E.L."/>
            <person name="Williams K.H."/>
            <person name="Hubbard S.S."/>
            <person name="Banfield J.F."/>
        </authorList>
    </citation>
    <scope>NUCLEOTIDE SEQUENCE [LARGE SCALE GENOMIC DNA]</scope>
</reference>
<comment type="catalytic activity">
    <reaction evidence="5 6">
        <text>Exonucleolytic cleavage in either 5'- to 3'- or 3'- to 5'-direction to yield nucleoside 5'-phosphates.</text>
        <dbReference type="EC" id="3.1.11.6"/>
    </reaction>
</comment>
<dbReference type="CDD" id="cd04489">
    <property type="entry name" value="ExoVII_LU_OBF"/>
    <property type="match status" value="1"/>
</dbReference>
<evidence type="ECO:0000256" key="4">
    <source>
        <dbReference type="ARBA" id="ARBA00022839"/>
    </source>
</evidence>
<dbReference type="EC" id="3.1.11.6" evidence="5"/>
<dbReference type="InterPro" id="IPR025824">
    <property type="entry name" value="OB-fold_nuc-bd_dom"/>
</dbReference>
<dbReference type="InterPro" id="IPR044876">
    <property type="entry name" value="HRDC_dom_sf"/>
</dbReference>
<dbReference type="GO" id="GO:0000166">
    <property type="term" value="F:nucleotide binding"/>
    <property type="evidence" value="ECO:0007669"/>
    <property type="project" value="InterPro"/>
</dbReference>
<dbReference type="STRING" id="1798492.A3C89_03155"/>
<dbReference type="GO" id="GO:0008855">
    <property type="term" value="F:exodeoxyribonuclease VII activity"/>
    <property type="evidence" value="ECO:0007669"/>
    <property type="project" value="UniProtKB-UniRule"/>
</dbReference>
<sequence>MLREELHAWRGSIADLKGVPRFHIFSNATLDMIVAVMPRDADELRAVKGVGPAKIAEFGADILMMTSAAMARGETADPEFLQVLAEESLARAAAKPARVKKEKGGASALMPLVEDIDAEGNASAILSDATLQEVAKPAPDAMTVDAYLTKVNKTLEVTKARVQGEVVSVKEQGVAVYFALKDPQANATLSAFMWQRDYVNYNIKMEAGTEVIITGHSEIYKPSGRYAFRAHAVEYAGEGALKKAYDELQKKLAAEGLFAPERKRELKKYPRKIGLITSKTGAVIHDFTNNLGAFGYQVHLVDSRVEGVAAVQDLLEAFEKMRTQDLDCLVIVRGGGSLESLQAFNNEQVVRAIAQFPVPTICAIGHDQDVPLAQYASDYAPSTPTAATVILNASWLEVTQLLARHHEKIRYELARVREETSRIIERFMAHARTLGSHLRTQKDHLDRIGKTLDAHDPLRQLARGYSIVRNQDGGILRSVKDVPPGTQVDIRLADGMVSAKII</sequence>
<dbReference type="SUPFAM" id="SSF47819">
    <property type="entry name" value="HRDC-like"/>
    <property type="match status" value="1"/>
</dbReference>
<protein>
    <recommendedName>
        <fullName evidence="5">Exodeoxyribonuclease 7 large subunit</fullName>
        <ecNumber evidence="5">3.1.11.6</ecNumber>
    </recommendedName>
    <alternativeName>
        <fullName evidence="5">Exodeoxyribonuclease VII large subunit</fullName>
        <shortName evidence="5">Exonuclease VII large subunit</shortName>
    </alternativeName>
</protein>
<dbReference type="PROSITE" id="PS50967">
    <property type="entry name" value="HRDC"/>
    <property type="match status" value="1"/>
</dbReference>
<dbReference type="GO" id="GO:0003676">
    <property type="term" value="F:nucleic acid binding"/>
    <property type="evidence" value="ECO:0007669"/>
    <property type="project" value="InterPro"/>
</dbReference>
<evidence type="ECO:0000256" key="1">
    <source>
        <dbReference type="ARBA" id="ARBA00022490"/>
    </source>
</evidence>
<evidence type="ECO:0000256" key="6">
    <source>
        <dbReference type="RuleBase" id="RU004355"/>
    </source>
</evidence>
<dbReference type="NCBIfam" id="TIGR00237">
    <property type="entry name" value="xseA"/>
    <property type="match status" value="1"/>
</dbReference>
<comment type="subunit">
    <text evidence="5">Heterooligomer composed of large and small subunits.</text>
</comment>
<dbReference type="GO" id="GO:0006308">
    <property type="term" value="P:DNA catabolic process"/>
    <property type="evidence" value="ECO:0007669"/>
    <property type="project" value="UniProtKB-UniRule"/>
</dbReference>
<gene>
    <name evidence="5" type="primary">xseA</name>
    <name evidence="8" type="ORF">A3C89_03155</name>
</gene>
<dbReference type="InterPro" id="IPR003753">
    <property type="entry name" value="Exonuc_VII_L"/>
</dbReference>
<dbReference type="Gene3D" id="1.10.150.80">
    <property type="entry name" value="HRDC domain"/>
    <property type="match status" value="1"/>
</dbReference>
<proteinExistence type="inferred from homology"/>
<evidence type="ECO:0000256" key="3">
    <source>
        <dbReference type="ARBA" id="ARBA00022801"/>
    </source>
</evidence>
<dbReference type="Pfam" id="PF13742">
    <property type="entry name" value="tRNA_anti_2"/>
    <property type="match status" value="1"/>
</dbReference>
<comment type="subcellular location">
    <subcellularLocation>
        <location evidence="5 6">Cytoplasm</location>
    </subcellularLocation>
</comment>
<evidence type="ECO:0000256" key="5">
    <source>
        <dbReference type="HAMAP-Rule" id="MF_00378"/>
    </source>
</evidence>
<dbReference type="InterPro" id="IPR010997">
    <property type="entry name" value="HRDC-like_sf"/>
</dbReference>
<dbReference type="EMBL" id="MFLF01000012">
    <property type="protein sequence ID" value="OGG59914.1"/>
    <property type="molecule type" value="Genomic_DNA"/>
</dbReference>
<dbReference type="GO" id="GO:0005737">
    <property type="term" value="C:cytoplasm"/>
    <property type="evidence" value="ECO:0007669"/>
    <property type="project" value="UniProtKB-SubCell"/>
</dbReference>
<dbReference type="Proteomes" id="UP000178794">
    <property type="component" value="Unassembled WGS sequence"/>
</dbReference>
<evidence type="ECO:0000313" key="8">
    <source>
        <dbReference type="EMBL" id="OGG59914.1"/>
    </source>
</evidence>
<dbReference type="Pfam" id="PF00570">
    <property type="entry name" value="HRDC"/>
    <property type="match status" value="1"/>
</dbReference>
<accession>A0A1F6DER6</accession>
<keyword evidence="2 5" id="KW-0540">Nuclease</keyword>
<dbReference type="PANTHER" id="PTHR30008:SF0">
    <property type="entry name" value="EXODEOXYRIBONUCLEASE 7 LARGE SUBUNIT"/>
    <property type="match status" value="1"/>
</dbReference>
<dbReference type="InterPro" id="IPR020579">
    <property type="entry name" value="Exonuc_VII_lsu_C"/>
</dbReference>
<dbReference type="PANTHER" id="PTHR30008">
    <property type="entry name" value="EXODEOXYRIBONUCLEASE 7 LARGE SUBUNIT"/>
    <property type="match status" value="1"/>
</dbReference>
<keyword evidence="1 5" id="KW-0963">Cytoplasm</keyword>
<dbReference type="HAMAP" id="MF_00378">
    <property type="entry name" value="Exonuc_7_L"/>
    <property type="match status" value="1"/>
</dbReference>
<comment type="similarity">
    <text evidence="5 6">Belongs to the XseA family.</text>
</comment>
<name>A0A1F6DER6_9BACT</name>
<dbReference type="Pfam" id="PF02601">
    <property type="entry name" value="Exonuc_VII_L"/>
    <property type="match status" value="1"/>
</dbReference>
<evidence type="ECO:0000256" key="2">
    <source>
        <dbReference type="ARBA" id="ARBA00022722"/>
    </source>
</evidence>
<organism evidence="8 9">
    <name type="scientific">Candidatus Kaiserbacteria bacterium RIFCSPHIGHO2_02_FULL_50_50</name>
    <dbReference type="NCBI Taxonomy" id="1798492"/>
    <lineage>
        <taxon>Bacteria</taxon>
        <taxon>Candidatus Kaiseribacteriota</taxon>
    </lineage>
</organism>
<dbReference type="GO" id="GO:0009318">
    <property type="term" value="C:exodeoxyribonuclease VII complex"/>
    <property type="evidence" value="ECO:0007669"/>
    <property type="project" value="UniProtKB-UniRule"/>
</dbReference>
<evidence type="ECO:0000313" key="9">
    <source>
        <dbReference type="Proteomes" id="UP000178794"/>
    </source>
</evidence>
<feature type="domain" description="HRDC" evidence="7">
    <location>
        <begin position="1"/>
        <end position="76"/>
    </location>
</feature>
<dbReference type="AlphaFoldDB" id="A0A1F6DER6"/>
<keyword evidence="4 5" id="KW-0269">Exonuclease</keyword>
<dbReference type="SMART" id="SM00341">
    <property type="entry name" value="HRDC"/>
    <property type="match status" value="1"/>
</dbReference>
<keyword evidence="3 5" id="KW-0378">Hydrolase</keyword>
<evidence type="ECO:0000259" key="7">
    <source>
        <dbReference type="PROSITE" id="PS50967"/>
    </source>
</evidence>
<comment type="function">
    <text evidence="5">Bidirectionally degrades single-stranded DNA into large acid-insoluble oligonucleotides, which are then degraded further into small acid-soluble oligonucleotides.</text>
</comment>
<comment type="caution">
    <text evidence="8">The sequence shown here is derived from an EMBL/GenBank/DDBJ whole genome shotgun (WGS) entry which is preliminary data.</text>
</comment>
<dbReference type="InterPro" id="IPR002121">
    <property type="entry name" value="HRDC_dom"/>
</dbReference>